<keyword evidence="2" id="KW-0472">Membrane</keyword>
<feature type="domain" description="TPM" evidence="3">
    <location>
        <begin position="141"/>
        <end position="263"/>
    </location>
</feature>
<dbReference type="InterPro" id="IPR007621">
    <property type="entry name" value="TPM_dom"/>
</dbReference>
<evidence type="ECO:0000313" key="4">
    <source>
        <dbReference type="EMBL" id="ORC89629.1"/>
    </source>
</evidence>
<keyword evidence="2" id="KW-1133">Transmembrane helix</keyword>
<protein>
    <recommendedName>
        <fullName evidence="3">TPM domain-containing protein</fullName>
    </recommendedName>
</protein>
<sequence>MRRACVGVRVTLAACVSRAHSHLQNGGRSSSGGISMNSSSSSGGGTRRRSNDLVSIITCSGSSFFSSSLLMTRRGVGVDLLSPLAKLGQSRDLAADIKAGRQRNNKEIIASFQTIQTFDEIHYRKTDRPWELVPKYAKKRVSDLCGLLTSEDRMEIEQAIDRMQSLCDVDMYVVLVPTVGYTTPAAFANSIMFNWSIGEPRGNGLLLLIAQHEATVRLLASEGMSEFFGPHFVEPAVREIFQPLVRDGRASYATVQLVYAVARQAQEMRPFWQSKGLRLSWPSSYTSSSSSSFSSLVLSPVFLPRILAPETRHRVRQARRVVLYGFSALPFLVAGVLFFAAATAVLVSQLLDTVCPKCHAGMHRVRDDATLRAVMPKGQYLELVNGCAHYRVWKCPHCEDSTRIVLTSRDLHQSTRCLQCMDCHYYTCSLSKEVLKLPTKDEDGLKQLTYTCENCRVGREVLLPLLRPIDLKPEEKWYDFLVERSQTHKNTDLKL</sequence>
<dbReference type="GeneID" id="39984652"/>
<gene>
    <name evidence="4" type="ORF">TM35_000111630</name>
</gene>
<dbReference type="Proteomes" id="UP000192257">
    <property type="component" value="Unassembled WGS sequence"/>
</dbReference>
<dbReference type="RefSeq" id="XP_028883695.1">
    <property type="nucleotide sequence ID" value="XM_029024872.1"/>
</dbReference>
<reference evidence="4 5" key="1">
    <citation type="submission" date="2017-03" db="EMBL/GenBank/DDBJ databases">
        <title>An alternative strategy for trypanosome survival in the mammalian bloodstream revealed through genome and transcriptome analysis of the ubiquitous bovine parasite Trypanosoma (Megatrypanum) theileri.</title>
        <authorList>
            <person name="Kelly S."/>
            <person name="Ivens A."/>
            <person name="Mott A."/>
            <person name="O'Neill E."/>
            <person name="Emms D."/>
            <person name="Macleod O."/>
            <person name="Voorheis P."/>
            <person name="Matthews J."/>
            <person name="Matthews K."/>
            <person name="Carrington M."/>
        </authorList>
    </citation>
    <scope>NUCLEOTIDE SEQUENCE [LARGE SCALE GENOMIC DNA]</scope>
    <source>
        <strain evidence="4">Edinburgh</strain>
    </source>
</reference>
<proteinExistence type="predicted"/>
<feature type="compositionally biased region" description="Low complexity" evidence="1">
    <location>
        <begin position="26"/>
        <end position="41"/>
    </location>
</feature>
<evidence type="ECO:0000256" key="2">
    <source>
        <dbReference type="SAM" id="Phobius"/>
    </source>
</evidence>
<comment type="caution">
    <text evidence="4">The sequence shown here is derived from an EMBL/GenBank/DDBJ whole genome shotgun (WGS) entry which is preliminary data.</text>
</comment>
<dbReference type="OrthoDB" id="239131at2759"/>
<evidence type="ECO:0000259" key="3">
    <source>
        <dbReference type="Pfam" id="PF04536"/>
    </source>
</evidence>
<dbReference type="PANTHER" id="PTHR30373:SF2">
    <property type="entry name" value="UPF0603 PROTEIN YGCG"/>
    <property type="match status" value="1"/>
</dbReference>
<feature type="transmembrane region" description="Helical" evidence="2">
    <location>
        <begin position="321"/>
        <end position="347"/>
    </location>
</feature>
<dbReference type="Gene3D" id="3.10.310.50">
    <property type="match status" value="1"/>
</dbReference>
<dbReference type="VEuPathDB" id="TriTrypDB:TM35_000111630"/>
<keyword evidence="5" id="KW-1185">Reference proteome</keyword>
<name>A0A1X0NZJ4_9TRYP</name>
<evidence type="ECO:0000313" key="5">
    <source>
        <dbReference type="Proteomes" id="UP000192257"/>
    </source>
</evidence>
<organism evidence="4 5">
    <name type="scientific">Trypanosoma theileri</name>
    <dbReference type="NCBI Taxonomy" id="67003"/>
    <lineage>
        <taxon>Eukaryota</taxon>
        <taxon>Discoba</taxon>
        <taxon>Euglenozoa</taxon>
        <taxon>Kinetoplastea</taxon>
        <taxon>Metakinetoplastina</taxon>
        <taxon>Trypanosomatida</taxon>
        <taxon>Trypanosomatidae</taxon>
        <taxon>Trypanosoma</taxon>
    </lineage>
</organism>
<accession>A0A1X0NZJ4</accession>
<dbReference type="AlphaFoldDB" id="A0A1X0NZJ4"/>
<dbReference type="Pfam" id="PF04536">
    <property type="entry name" value="TPM_phosphatase"/>
    <property type="match status" value="1"/>
</dbReference>
<dbReference type="EMBL" id="NBCO01000011">
    <property type="protein sequence ID" value="ORC89629.1"/>
    <property type="molecule type" value="Genomic_DNA"/>
</dbReference>
<evidence type="ECO:0000256" key="1">
    <source>
        <dbReference type="SAM" id="MobiDB-lite"/>
    </source>
</evidence>
<dbReference type="PANTHER" id="PTHR30373">
    <property type="entry name" value="UPF0603 PROTEIN YGCG"/>
    <property type="match status" value="1"/>
</dbReference>
<feature type="region of interest" description="Disordered" evidence="1">
    <location>
        <begin position="22"/>
        <end position="49"/>
    </location>
</feature>
<keyword evidence="2" id="KW-0812">Transmembrane</keyword>